<feature type="transmembrane region" description="Helical" evidence="7">
    <location>
        <begin position="382"/>
        <end position="401"/>
    </location>
</feature>
<feature type="compositionally biased region" description="Low complexity" evidence="6">
    <location>
        <begin position="508"/>
        <end position="518"/>
    </location>
</feature>
<evidence type="ECO:0008006" key="10">
    <source>
        <dbReference type="Google" id="ProtNLM"/>
    </source>
</evidence>
<evidence type="ECO:0000256" key="4">
    <source>
        <dbReference type="ARBA" id="ARBA00022989"/>
    </source>
</evidence>
<feature type="transmembrane region" description="Helical" evidence="7">
    <location>
        <begin position="318"/>
        <end position="337"/>
    </location>
</feature>
<feature type="compositionally biased region" description="Basic and acidic residues" evidence="6">
    <location>
        <begin position="587"/>
        <end position="605"/>
    </location>
</feature>
<evidence type="ECO:0000256" key="6">
    <source>
        <dbReference type="SAM" id="MobiDB-lite"/>
    </source>
</evidence>
<dbReference type="Proteomes" id="UP001501594">
    <property type="component" value="Unassembled WGS sequence"/>
</dbReference>
<evidence type="ECO:0000256" key="2">
    <source>
        <dbReference type="ARBA" id="ARBA00022475"/>
    </source>
</evidence>
<feature type="region of interest" description="Disordered" evidence="6">
    <location>
        <begin position="1"/>
        <end position="28"/>
    </location>
</feature>
<comment type="subcellular location">
    <subcellularLocation>
        <location evidence="1">Cell membrane</location>
        <topology evidence="1">Multi-pass membrane protein</topology>
    </subcellularLocation>
</comment>
<evidence type="ECO:0000313" key="8">
    <source>
        <dbReference type="EMBL" id="GAA4265718.1"/>
    </source>
</evidence>
<sequence length="605" mass="64343">MSQAIADQGAPTEENVTAVPDTHETPEAGTSTLFGRGLLYVVVWSLQLLVSTLISPFLTHLLGPSEFGALSSALAVYQVLSVAALLGIDEAVVLQRSEDRDSRSARGLVTIAICISFVVSGLAMATIPLWSGPLGFSGYPLLVVAVILWTAPSAAVTVMLALLVAEDRLKPFTVVGLISAIGGSMVGLVLLLTVQRSASVYAWGGVFSQFLAMGLGLLIVRPNLQAFKNLDIARRAVRLGIPLALGSLAYFVLNAGDRIIIQRELGAAEVGRYQVAYVIGSAVILLLTFTNGAWTPHFASLRDDRARYALALKSRDELFRLLVPIVLAVTLIAPLALRILAPASFRPEGLAVVVLLVALAAFPVAASGAAGRLLVIARRGKTVGAIAGVAALVNVVVNLILVEPLGIAGAAIATLLSYMLLSFLQLRFLPDRSRWHGAPRRLVLMIAVTVALAAGSILLPQSLPWNIGRAVVAFACLPWFLLRLRDARRGAVEELPEEQDAEQRAAQDRVQQAAQDPAPRSDPAPVRASAPSHRRDPEPGEQDDLAAFASLFGTVPLDFDDTDAPDPRPEPPERDRAHPHQHVGHPAADHPAADHPTADHERAAR</sequence>
<reference evidence="9" key="1">
    <citation type="journal article" date="2019" name="Int. J. Syst. Evol. Microbiol.">
        <title>The Global Catalogue of Microorganisms (GCM) 10K type strain sequencing project: providing services to taxonomists for standard genome sequencing and annotation.</title>
        <authorList>
            <consortium name="The Broad Institute Genomics Platform"/>
            <consortium name="The Broad Institute Genome Sequencing Center for Infectious Disease"/>
            <person name="Wu L."/>
            <person name="Ma J."/>
        </authorList>
    </citation>
    <scope>NUCLEOTIDE SEQUENCE [LARGE SCALE GENOMIC DNA]</scope>
    <source>
        <strain evidence="9">JCM 17442</strain>
    </source>
</reference>
<dbReference type="Pfam" id="PF13440">
    <property type="entry name" value="Polysacc_synt_3"/>
    <property type="match status" value="1"/>
</dbReference>
<keyword evidence="2" id="KW-1003">Cell membrane</keyword>
<evidence type="ECO:0000256" key="7">
    <source>
        <dbReference type="SAM" id="Phobius"/>
    </source>
</evidence>
<keyword evidence="3 7" id="KW-0812">Transmembrane</keyword>
<keyword evidence="5 7" id="KW-0472">Membrane</keyword>
<protein>
    <recommendedName>
        <fullName evidence="10">O-antigen/teichoic acid export membrane protein</fullName>
    </recommendedName>
</protein>
<feature type="transmembrane region" description="Helical" evidence="7">
    <location>
        <begin position="407"/>
        <end position="429"/>
    </location>
</feature>
<evidence type="ECO:0000256" key="1">
    <source>
        <dbReference type="ARBA" id="ARBA00004651"/>
    </source>
</evidence>
<dbReference type="PANTHER" id="PTHR30250:SF11">
    <property type="entry name" value="O-ANTIGEN TRANSPORTER-RELATED"/>
    <property type="match status" value="1"/>
</dbReference>
<feature type="transmembrane region" description="Helical" evidence="7">
    <location>
        <begin position="142"/>
        <end position="165"/>
    </location>
</feature>
<feature type="compositionally biased region" description="Basic and acidic residues" evidence="6">
    <location>
        <begin position="565"/>
        <end position="578"/>
    </location>
</feature>
<evidence type="ECO:0000256" key="3">
    <source>
        <dbReference type="ARBA" id="ARBA00022692"/>
    </source>
</evidence>
<feature type="transmembrane region" description="Helical" evidence="7">
    <location>
        <begin position="273"/>
        <end position="297"/>
    </location>
</feature>
<feature type="transmembrane region" description="Helical" evidence="7">
    <location>
        <begin position="200"/>
        <end position="220"/>
    </location>
</feature>
<accession>A0ABP8E0I3</accession>
<keyword evidence="9" id="KW-1185">Reference proteome</keyword>
<proteinExistence type="predicted"/>
<comment type="caution">
    <text evidence="8">The sequence shown here is derived from an EMBL/GenBank/DDBJ whole genome shotgun (WGS) entry which is preliminary data.</text>
</comment>
<evidence type="ECO:0000256" key="5">
    <source>
        <dbReference type="ARBA" id="ARBA00023136"/>
    </source>
</evidence>
<keyword evidence="4 7" id="KW-1133">Transmembrane helix</keyword>
<feature type="transmembrane region" description="Helical" evidence="7">
    <location>
        <begin position="38"/>
        <end position="61"/>
    </location>
</feature>
<name>A0ABP8E0I3_9MICO</name>
<feature type="transmembrane region" description="Helical" evidence="7">
    <location>
        <begin position="349"/>
        <end position="370"/>
    </location>
</feature>
<dbReference type="EMBL" id="BAABAU010000001">
    <property type="protein sequence ID" value="GAA4265718.1"/>
    <property type="molecule type" value="Genomic_DNA"/>
</dbReference>
<feature type="transmembrane region" description="Helical" evidence="7">
    <location>
        <begin position="232"/>
        <end position="253"/>
    </location>
</feature>
<feature type="transmembrane region" description="Helical" evidence="7">
    <location>
        <begin position="67"/>
        <end position="88"/>
    </location>
</feature>
<dbReference type="InterPro" id="IPR050833">
    <property type="entry name" value="Poly_Biosynth_Transport"/>
</dbReference>
<feature type="transmembrane region" description="Helical" evidence="7">
    <location>
        <begin position="108"/>
        <end position="130"/>
    </location>
</feature>
<feature type="transmembrane region" description="Helical" evidence="7">
    <location>
        <begin position="465"/>
        <end position="482"/>
    </location>
</feature>
<dbReference type="PANTHER" id="PTHR30250">
    <property type="entry name" value="PST FAMILY PREDICTED COLANIC ACID TRANSPORTER"/>
    <property type="match status" value="1"/>
</dbReference>
<gene>
    <name evidence="8" type="ORF">GCM10022256_13300</name>
</gene>
<organism evidence="8 9">
    <name type="scientific">Frondihabitans peucedani</name>
    <dbReference type="NCBI Taxonomy" id="598626"/>
    <lineage>
        <taxon>Bacteria</taxon>
        <taxon>Bacillati</taxon>
        <taxon>Actinomycetota</taxon>
        <taxon>Actinomycetes</taxon>
        <taxon>Micrococcales</taxon>
        <taxon>Microbacteriaceae</taxon>
        <taxon>Frondihabitans</taxon>
    </lineage>
</organism>
<feature type="region of interest" description="Disordered" evidence="6">
    <location>
        <begin position="495"/>
        <end position="605"/>
    </location>
</feature>
<evidence type="ECO:0000313" key="9">
    <source>
        <dbReference type="Proteomes" id="UP001501594"/>
    </source>
</evidence>
<feature type="transmembrane region" description="Helical" evidence="7">
    <location>
        <begin position="441"/>
        <end position="459"/>
    </location>
</feature>
<feature type="transmembrane region" description="Helical" evidence="7">
    <location>
        <begin position="172"/>
        <end position="194"/>
    </location>
</feature>
<dbReference type="RefSeq" id="WP_344794322.1">
    <property type="nucleotide sequence ID" value="NZ_BAABAU010000001.1"/>
</dbReference>